<dbReference type="PANTHER" id="PTHR43427">
    <property type="entry name" value="CHLORIDE CHANNEL PROTEIN CLC-E"/>
    <property type="match status" value="1"/>
</dbReference>
<organism evidence="13">
    <name type="scientific">Lentimicrobium saccharophilum</name>
    <dbReference type="NCBI Taxonomy" id="1678841"/>
    <lineage>
        <taxon>Bacteria</taxon>
        <taxon>Pseudomonadati</taxon>
        <taxon>Bacteroidota</taxon>
        <taxon>Bacteroidia</taxon>
        <taxon>Bacteroidales</taxon>
        <taxon>Lentimicrobiaceae</taxon>
        <taxon>Lentimicrobium</taxon>
    </lineage>
</organism>
<dbReference type="OrthoDB" id="9812438at2"/>
<dbReference type="InterPro" id="IPR000644">
    <property type="entry name" value="CBS_dom"/>
</dbReference>
<evidence type="ECO:0000256" key="11">
    <source>
        <dbReference type="SAM" id="Phobius"/>
    </source>
</evidence>
<keyword evidence="3 11" id="KW-0812">Transmembrane</keyword>
<feature type="transmembrane region" description="Helical" evidence="11">
    <location>
        <begin position="21"/>
        <end position="44"/>
    </location>
</feature>
<dbReference type="GO" id="GO:0005254">
    <property type="term" value="F:chloride channel activity"/>
    <property type="evidence" value="ECO:0007669"/>
    <property type="project" value="UniProtKB-KW"/>
</dbReference>
<evidence type="ECO:0000256" key="8">
    <source>
        <dbReference type="ARBA" id="ARBA00023214"/>
    </source>
</evidence>
<feature type="transmembrane region" description="Helical" evidence="11">
    <location>
        <begin position="347"/>
        <end position="370"/>
    </location>
</feature>
<keyword evidence="14" id="KW-1185">Reference proteome</keyword>
<reference evidence="13" key="1">
    <citation type="journal article" date="2015" name="Genome Announc.">
        <title>Draft Genome Sequence of Bacteroidales Strain TBC1, a Novel Isolate from a Methanogenic Wastewater Treatment System.</title>
        <authorList>
            <person name="Tourlousse D.M."/>
            <person name="Matsuura N."/>
            <person name="Sun L."/>
            <person name="Toyonaga M."/>
            <person name="Kuroda K."/>
            <person name="Ohashi A."/>
            <person name="Cruz R."/>
            <person name="Yamaguchi T."/>
            <person name="Sekiguchi Y."/>
        </authorList>
    </citation>
    <scope>NUCLEOTIDE SEQUENCE [LARGE SCALE GENOMIC DNA]</scope>
    <source>
        <strain evidence="13">TBC1</strain>
    </source>
</reference>
<dbReference type="SUPFAM" id="SSF81340">
    <property type="entry name" value="Clc chloride channel"/>
    <property type="match status" value="1"/>
</dbReference>
<keyword evidence="8" id="KW-0868">Chloride</keyword>
<proteinExistence type="predicted"/>
<dbReference type="Proteomes" id="UP000053091">
    <property type="component" value="Unassembled WGS sequence"/>
</dbReference>
<evidence type="ECO:0000256" key="2">
    <source>
        <dbReference type="ARBA" id="ARBA00022448"/>
    </source>
</evidence>
<dbReference type="InterPro" id="IPR046342">
    <property type="entry name" value="CBS_dom_sf"/>
</dbReference>
<evidence type="ECO:0000259" key="12">
    <source>
        <dbReference type="PROSITE" id="PS51371"/>
    </source>
</evidence>
<feature type="domain" description="CBS" evidence="12">
    <location>
        <begin position="532"/>
        <end position="587"/>
    </location>
</feature>
<dbReference type="Pfam" id="PF00654">
    <property type="entry name" value="Voltage_CLC"/>
    <property type="match status" value="1"/>
</dbReference>
<evidence type="ECO:0000256" key="4">
    <source>
        <dbReference type="ARBA" id="ARBA00022989"/>
    </source>
</evidence>
<dbReference type="SUPFAM" id="SSF54631">
    <property type="entry name" value="CBS-domain pair"/>
    <property type="match status" value="1"/>
</dbReference>
<dbReference type="RefSeq" id="WP_062045510.1">
    <property type="nucleotide sequence ID" value="NZ_DF968183.1"/>
</dbReference>
<dbReference type="InterPro" id="IPR014743">
    <property type="entry name" value="Cl-channel_core"/>
</dbReference>
<evidence type="ECO:0000256" key="6">
    <source>
        <dbReference type="ARBA" id="ARBA00023136"/>
    </source>
</evidence>
<keyword evidence="10" id="KW-0129">CBS domain</keyword>
<dbReference type="STRING" id="1678841.TBC1_121080"/>
<feature type="domain" description="CBS" evidence="12">
    <location>
        <begin position="467"/>
        <end position="526"/>
    </location>
</feature>
<dbReference type="PANTHER" id="PTHR43427:SF6">
    <property type="entry name" value="CHLORIDE CHANNEL PROTEIN CLC-E"/>
    <property type="match status" value="1"/>
</dbReference>
<protein>
    <submittedName>
        <fullName evidence="13">H+/Cl-antiporter ClcA</fullName>
    </submittedName>
</protein>
<dbReference type="CDD" id="cd00400">
    <property type="entry name" value="Voltage_gated_ClC"/>
    <property type="match status" value="1"/>
</dbReference>
<dbReference type="InterPro" id="IPR001807">
    <property type="entry name" value="ClC"/>
</dbReference>
<dbReference type="Pfam" id="PF00571">
    <property type="entry name" value="CBS"/>
    <property type="match status" value="2"/>
</dbReference>
<evidence type="ECO:0000256" key="1">
    <source>
        <dbReference type="ARBA" id="ARBA00004141"/>
    </source>
</evidence>
<feature type="transmembrane region" description="Helical" evidence="11">
    <location>
        <begin position="64"/>
        <end position="85"/>
    </location>
</feature>
<accession>A0A0S7C2L1</accession>
<dbReference type="PROSITE" id="PS51371">
    <property type="entry name" value="CBS"/>
    <property type="match status" value="2"/>
</dbReference>
<evidence type="ECO:0000313" key="13">
    <source>
        <dbReference type="EMBL" id="GAP45259.1"/>
    </source>
</evidence>
<dbReference type="InterPro" id="IPR050368">
    <property type="entry name" value="ClC-type_chloride_channel"/>
</dbReference>
<evidence type="ECO:0000256" key="3">
    <source>
        <dbReference type="ARBA" id="ARBA00022692"/>
    </source>
</evidence>
<feature type="transmembrane region" description="Helical" evidence="11">
    <location>
        <begin position="196"/>
        <end position="221"/>
    </location>
</feature>
<evidence type="ECO:0000256" key="10">
    <source>
        <dbReference type="PROSITE-ProRule" id="PRU00703"/>
    </source>
</evidence>
<keyword evidence="9" id="KW-0407">Ion channel</keyword>
<feature type="transmembrane region" description="Helical" evidence="11">
    <location>
        <begin position="116"/>
        <end position="137"/>
    </location>
</feature>
<feature type="transmembrane region" description="Helical" evidence="11">
    <location>
        <begin position="157"/>
        <end position="184"/>
    </location>
</feature>
<gene>
    <name evidence="13" type="ORF">TBC1_121080</name>
</gene>
<dbReference type="EMBL" id="DF968183">
    <property type="protein sequence ID" value="GAP45259.1"/>
    <property type="molecule type" value="Genomic_DNA"/>
</dbReference>
<keyword evidence="6 11" id="KW-0472">Membrane</keyword>
<keyword evidence="7" id="KW-0869">Chloride channel</keyword>
<dbReference type="PRINTS" id="PR00762">
    <property type="entry name" value="CLCHANNEL"/>
</dbReference>
<dbReference type="CDD" id="cd02205">
    <property type="entry name" value="CBS_pair_SF"/>
    <property type="match status" value="1"/>
</dbReference>
<name>A0A0S7C2L1_9BACT</name>
<dbReference type="AlphaFoldDB" id="A0A0S7C2L1"/>
<feature type="transmembrane region" description="Helical" evidence="11">
    <location>
        <begin position="233"/>
        <end position="250"/>
    </location>
</feature>
<evidence type="ECO:0000256" key="7">
    <source>
        <dbReference type="ARBA" id="ARBA00023173"/>
    </source>
</evidence>
<feature type="transmembrane region" description="Helical" evidence="11">
    <location>
        <begin position="321"/>
        <end position="340"/>
    </location>
</feature>
<sequence length="591" mass="64792">MIITGLLIRVSKWRVKHISHRNFVLILSLVIGLVSGLAAILLKNTVYYTHYFLTRGFDAESGNLLYLAYPLFGIALTVLFVRYVVRDDISHGVSRILYAISKNNSHLKVHNNYSSLISSTITVGFGGSVGLEAPIVLTGASIGSNLARVMRMDYRTITLMIGCGAAGAIAGIFKAPIAAVIFALEVLMLDLTMASLIPLLISAVTGATISSFLMGSAVIFSFSVNDPFSLGNIPFYIILGMVTGLVSLYFNRANSFIESRIEAIKRPVIRMLAGGLALSLLIFLLPPLYGEGYEVLTDILNGRGDEIVNNSFFYPFRENHWLFLGFLLLVMFFKVIAMACTTGGGGIGGVFAPSLFMGGVTGFFTARFINQLGFGHLPESNFALAGMAGVMAAVMHAPLTAIFLIAEITGGYGFFIPLIITSTISYLTINLYEPHGIYTKQLAARGELITHDKDKAVLSRLSIHKLIETNFLTIGPDASLGDLVKVIARSERNVFPVIDQENNFLGVVFINEIRDIMFNHELYNTTFVRNLMYMPEPLISINETMEEVAGKFSESAHYNLPVLNDGKYVGFVSRANVFSAYRKLVKEYSQD</sequence>
<evidence type="ECO:0000313" key="14">
    <source>
        <dbReference type="Proteomes" id="UP000053091"/>
    </source>
</evidence>
<keyword evidence="2" id="KW-0813">Transport</keyword>
<dbReference type="GO" id="GO:0034707">
    <property type="term" value="C:chloride channel complex"/>
    <property type="evidence" value="ECO:0007669"/>
    <property type="project" value="UniProtKB-KW"/>
</dbReference>
<feature type="transmembrane region" description="Helical" evidence="11">
    <location>
        <begin position="271"/>
        <end position="289"/>
    </location>
</feature>
<feature type="transmembrane region" description="Helical" evidence="11">
    <location>
        <begin position="382"/>
        <end position="405"/>
    </location>
</feature>
<dbReference type="PATRIC" id="fig|1678841.3.peg.3872"/>
<dbReference type="Gene3D" id="1.10.3080.10">
    <property type="entry name" value="Clc chloride channel"/>
    <property type="match status" value="1"/>
</dbReference>
<dbReference type="Gene3D" id="3.10.580.10">
    <property type="entry name" value="CBS-domain"/>
    <property type="match status" value="1"/>
</dbReference>
<feature type="transmembrane region" description="Helical" evidence="11">
    <location>
        <begin position="412"/>
        <end position="432"/>
    </location>
</feature>
<comment type="subcellular location">
    <subcellularLocation>
        <location evidence="1">Membrane</location>
        <topology evidence="1">Multi-pass membrane protein</topology>
    </subcellularLocation>
</comment>
<keyword evidence="4 11" id="KW-1133">Transmembrane helix</keyword>
<keyword evidence="5" id="KW-0406">Ion transport</keyword>
<evidence type="ECO:0000256" key="9">
    <source>
        <dbReference type="ARBA" id="ARBA00023303"/>
    </source>
</evidence>
<evidence type="ECO:0000256" key="5">
    <source>
        <dbReference type="ARBA" id="ARBA00023065"/>
    </source>
</evidence>